<evidence type="ECO:0000313" key="3">
    <source>
        <dbReference type="Proteomes" id="UP000184139"/>
    </source>
</evidence>
<dbReference type="Proteomes" id="UP000184139">
    <property type="component" value="Unassembled WGS sequence"/>
</dbReference>
<gene>
    <name evidence="2" type="ORF">SAMN02745124_03581</name>
</gene>
<proteinExistence type="predicted"/>
<keyword evidence="3" id="KW-1185">Reference proteome</keyword>
<dbReference type="EMBL" id="FQXS01000027">
    <property type="protein sequence ID" value="SHI06337.1"/>
    <property type="molecule type" value="Genomic_DNA"/>
</dbReference>
<protein>
    <recommendedName>
        <fullName evidence="4">YfhG lipoprotein</fullName>
    </recommendedName>
</protein>
<keyword evidence="1" id="KW-0175">Coiled coil</keyword>
<name>A0A1M5Y2R8_9BACT</name>
<evidence type="ECO:0000256" key="1">
    <source>
        <dbReference type="SAM" id="Coils"/>
    </source>
</evidence>
<organism evidence="2 3">
    <name type="scientific">Desulfofustis glycolicus DSM 9705</name>
    <dbReference type="NCBI Taxonomy" id="1121409"/>
    <lineage>
        <taxon>Bacteria</taxon>
        <taxon>Pseudomonadati</taxon>
        <taxon>Thermodesulfobacteriota</taxon>
        <taxon>Desulfobulbia</taxon>
        <taxon>Desulfobulbales</taxon>
        <taxon>Desulfocapsaceae</taxon>
        <taxon>Desulfofustis</taxon>
    </lineage>
</organism>
<evidence type="ECO:0000313" key="2">
    <source>
        <dbReference type="EMBL" id="SHI06337.1"/>
    </source>
</evidence>
<feature type="coiled-coil region" evidence="1">
    <location>
        <begin position="163"/>
        <end position="197"/>
    </location>
</feature>
<dbReference type="RefSeq" id="WP_073378202.1">
    <property type="nucleotide sequence ID" value="NZ_FQXS01000027.1"/>
</dbReference>
<accession>A0A1M5Y2R8</accession>
<dbReference type="PROSITE" id="PS51257">
    <property type="entry name" value="PROKAR_LIPOPROTEIN"/>
    <property type="match status" value="1"/>
</dbReference>
<reference evidence="2 3" key="1">
    <citation type="submission" date="2016-11" db="EMBL/GenBank/DDBJ databases">
        <authorList>
            <person name="Jaros S."/>
            <person name="Januszkiewicz K."/>
            <person name="Wedrychowicz H."/>
        </authorList>
    </citation>
    <scope>NUCLEOTIDE SEQUENCE [LARGE SCALE GENOMIC DNA]</scope>
    <source>
        <strain evidence="2 3">DSM 9705</strain>
    </source>
</reference>
<sequence length="209" mass="23125">MNIMMKIGVILLLIAAGLTAGCHLESGQRLLAELGLDAVSLAALPPPQRALACVAETDGNTLASFRQEHAAALAAFQRNPAVEDWSGLVCLALSSQAQAGQIKETIDVLEVALAARGDRRYDPLLGFHTLLKERHDALAWHAEENRHWQARLAAQQAQVEQQQISYEEQLTEARRLAAEKEKQVETLEQQVRKLKEVELMLQPQSIEPR</sequence>
<dbReference type="AlphaFoldDB" id="A0A1M5Y2R8"/>
<evidence type="ECO:0008006" key="4">
    <source>
        <dbReference type="Google" id="ProtNLM"/>
    </source>
</evidence>
<dbReference type="STRING" id="1121409.SAMN02745124_03581"/>